<gene>
    <name evidence="6 7" type="primary">LOC116307648</name>
</gene>
<dbReference type="Gene3D" id="1.20.1250.20">
    <property type="entry name" value="MFS general substrate transporter like domains"/>
    <property type="match status" value="2"/>
</dbReference>
<reference evidence="6 7" key="1">
    <citation type="submission" date="2025-04" db="UniProtKB">
        <authorList>
            <consortium name="RefSeq"/>
        </authorList>
    </citation>
    <scope>IDENTIFICATION</scope>
    <source>
        <tissue evidence="6 7">Tentacle</tissue>
    </source>
</reference>
<feature type="region of interest" description="Disordered" evidence="2">
    <location>
        <begin position="428"/>
        <end position="450"/>
    </location>
</feature>
<dbReference type="Proteomes" id="UP000515163">
    <property type="component" value="Unplaced"/>
</dbReference>
<feature type="compositionally biased region" description="Low complexity" evidence="2">
    <location>
        <begin position="428"/>
        <end position="440"/>
    </location>
</feature>
<protein>
    <submittedName>
        <fullName evidence="6 7">Monocarboxylate transporter 9-like</fullName>
    </submittedName>
</protein>
<feature type="transmembrane region" description="Helical" evidence="3">
    <location>
        <begin position="359"/>
        <end position="381"/>
    </location>
</feature>
<dbReference type="GeneID" id="116307648"/>
<feature type="transmembrane region" description="Helical" evidence="3">
    <location>
        <begin position="118"/>
        <end position="139"/>
    </location>
</feature>
<dbReference type="OrthoDB" id="6499973at2759"/>
<name>A0A6P8J2G9_ACTTE</name>
<keyword evidence="5" id="KW-1185">Reference proteome</keyword>
<feature type="transmembrane region" description="Helical" evidence="3">
    <location>
        <begin position="65"/>
        <end position="85"/>
    </location>
</feature>
<dbReference type="GO" id="GO:0016020">
    <property type="term" value="C:membrane"/>
    <property type="evidence" value="ECO:0007669"/>
    <property type="project" value="UniProtKB-SubCell"/>
</dbReference>
<feature type="transmembrane region" description="Helical" evidence="3">
    <location>
        <begin position="318"/>
        <end position="338"/>
    </location>
</feature>
<dbReference type="KEGG" id="aten:116307648"/>
<dbReference type="InterPro" id="IPR011701">
    <property type="entry name" value="MFS"/>
</dbReference>
<dbReference type="PROSITE" id="PS50850">
    <property type="entry name" value="MFS"/>
    <property type="match status" value="1"/>
</dbReference>
<dbReference type="CDD" id="cd17352">
    <property type="entry name" value="MFS_MCT_SLC16"/>
    <property type="match status" value="1"/>
</dbReference>
<feature type="transmembrane region" description="Helical" evidence="3">
    <location>
        <begin position="295"/>
        <end position="312"/>
    </location>
</feature>
<dbReference type="PANTHER" id="PTHR11360">
    <property type="entry name" value="MONOCARBOXYLATE TRANSPORTER"/>
    <property type="match status" value="1"/>
</dbReference>
<feature type="transmembrane region" description="Helical" evidence="3">
    <location>
        <begin position="151"/>
        <end position="171"/>
    </location>
</feature>
<dbReference type="InterPro" id="IPR036259">
    <property type="entry name" value="MFS_trans_sf"/>
</dbReference>
<dbReference type="InterPro" id="IPR020846">
    <property type="entry name" value="MFS_dom"/>
</dbReference>
<feature type="domain" description="Major facilitator superfamily (MFS) profile" evidence="4">
    <location>
        <begin position="28"/>
        <end position="410"/>
    </location>
</feature>
<evidence type="ECO:0000256" key="2">
    <source>
        <dbReference type="SAM" id="MobiDB-lite"/>
    </source>
</evidence>
<dbReference type="SUPFAM" id="SSF103473">
    <property type="entry name" value="MFS general substrate transporter"/>
    <property type="match status" value="1"/>
</dbReference>
<comment type="subcellular location">
    <subcellularLocation>
        <location evidence="1">Membrane</location>
        <topology evidence="1">Multi-pass membrane protein</topology>
    </subcellularLocation>
</comment>
<dbReference type="RefSeq" id="XP_031573787.1">
    <property type="nucleotide sequence ID" value="XM_031717927.1"/>
</dbReference>
<dbReference type="GO" id="GO:0022857">
    <property type="term" value="F:transmembrane transporter activity"/>
    <property type="evidence" value="ECO:0007669"/>
    <property type="project" value="InterPro"/>
</dbReference>
<dbReference type="InterPro" id="IPR050327">
    <property type="entry name" value="Proton-linked_MCT"/>
</dbReference>
<feature type="transmembrane region" description="Helical" evidence="3">
    <location>
        <begin position="94"/>
        <end position="112"/>
    </location>
</feature>
<keyword evidence="3" id="KW-1133">Transmembrane helix</keyword>
<evidence type="ECO:0000313" key="5">
    <source>
        <dbReference type="Proteomes" id="UP000515163"/>
    </source>
</evidence>
<dbReference type="RefSeq" id="XP_031573795.1">
    <property type="nucleotide sequence ID" value="XM_031717935.1"/>
</dbReference>
<evidence type="ECO:0000256" key="3">
    <source>
        <dbReference type="SAM" id="Phobius"/>
    </source>
</evidence>
<keyword evidence="3" id="KW-0812">Transmembrane</keyword>
<evidence type="ECO:0000313" key="7">
    <source>
        <dbReference type="RefSeq" id="XP_031573795.1"/>
    </source>
</evidence>
<dbReference type="Pfam" id="PF07690">
    <property type="entry name" value="MFS_1"/>
    <property type="match status" value="1"/>
</dbReference>
<keyword evidence="3" id="KW-0472">Membrane</keyword>
<sequence>MGLKVHRSSHTNEAKELSYLDGGWGWAVCFGAFIVHIVTVGQQNIAGVIYSELVDTFNTSRAETAWVTSLASSVMYLFAPLATFLSDKYGCRKVVIFAGFLSVVSLASSSLAKDLLPMYFTYGIGWGVGASFGMFPSLVMLTKYFRRRLSFVNGITSSGAAVGALALAPLVQQLSSAFGTSNMFCFLGGLNALMIFSGLLYRPVHDEEKLQKLTYKRKFIDKSLFRNKGYVIWMIALSTFMLVFMVPFVHLVKLTEDLKISKSKASLLAGFMAAGGLLGSLLFGKLSDHRYCNRLYVCQFSILSMGVASTLVTIARSYIWLAVLATGFGVFDGCYELLVPVITKDIVGIKKTPTAIGMLYFVMAIPKTIGPPAAGWIFDIFQSYETAFYVTGSVMTIASLIMFLIPQVQDQESISGSSSASDIKLLKGSEVSENGSSPSSQKVDEKSRQGIKKNTRLSVLACYSFPFKSNNISSKEYYTITAPDEFLLVAEKVTCV</sequence>
<feature type="transmembrane region" description="Helical" evidence="3">
    <location>
        <begin position="387"/>
        <end position="405"/>
    </location>
</feature>
<dbReference type="PANTHER" id="PTHR11360:SF251">
    <property type="entry name" value="MAJOR FACILITATOR SUPERFAMILY (MFS) PROFILE DOMAIN-CONTAINING PROTEIN"/>
    <property type="match status" value="1"/>
</dbReference>
<evidence type="ECO:0000259" key="4">
    <source>
        <dbReference type="PROSITE" id="PS50850"/>
    </source>
</evidence>
<feature type="transmembrane region" description="Helical" evidence="3">
    <location>
        <begin position="264"/>
        <end position="283"/>
    </location>
</feature>
<organism evidence="5 6">
    <name type="scientific">Actinia tenebrosa</name>
    <name type="common">Australian red waratah sea anemone</name>
    <dbReference type="NCBI Taxonomy" id="6105"/>
    <lineage>
        <taxon>Eukaryota</taxon>
        <taxon>Metazoa</taxon>
        <taxon>Cnidaria</taxon>
        <taxon>Anthozoa</taxon>
        <taxon>Hexacorallia</taxon>
        <taxon>Actiniaria</taxon>
        <taxon>Actiniidae</taxon>
        <taxon>Actinia</taxon>
    </lineage>
</organism>
<evidence type="ECO:0000256" key="1">
    <source>
        <dbReference type="ARBA" id="ARBA00004141"/>
    </source>
</evidence>
<dbReference type="AlphaFoldDB" id="A0A6P8J2G9"/>
<proteinExistence type="predicted"/>
<feature type="transmembrane region" description="Helical" evidence="3">
    <location>
        <begin position="177"/>
        <end position="201"/>
    </location>
</feature>
<accession>A0A6P8J2G9</accession>
<feature type="transmembrane region" description="Helical" evidence="3">
    <location>
        <begin position="230"/>
        <end position="252"/>
    </location>
</feature>
<feature type="transmembrane region" description="Helical" evidence="3">
    <location>
        <begin position="24"/>
        <end position="45"/>
    </location>
</feature>
<evidence type="ECO:0000313" key="6">
    <source>
        <dbReference type="RefSeq" id="XP_031573787.1"/>
    </source>
</evidence>